<dbReference type="PANTHER" id="PTHR30417">
    <property type="entry name" value="N-ACETYLMURAMOYL-L-ALANINE AMIDASE AMID"/>
    <property type="match status" value="1"/>
</dbReference>
<keyword evidence="4" id="KW-0378">Hydrolase</keyword>
<evidence type="ECO:0000256" key="4">
    <source>
        <dbReference type="ARBA" id="ARBA00022801"/>
    </source>
</evidence>
<dbReference type="Proteomes" id="UP000248863">
    <property type="component" value="Unassembled WGS sequence"/>
</dbReference>
<reference evidence="7 8" key="1">
    <citation type="submission" date="2017-07" db="EMBL/GenBank/DDBJ databases">
        <title>Draft Genome Sequences of Select Purple Nonsulfur Bacteria.</title>
        <authorList>
            <person name="Lasarre B."/>
            <person name="Mckinlay J.B."/>
        </authorList>
    </citation>
    <scope>NUCLEOTIDE SEQUENCE [LARGE SCALE GENOMIC DNA]</scope>
    <source>
        <strain evidence="7 8">DSM 11907</strain>
    </source>
</reference>
<dbReference type="SUPFAM" id="SSF47090">
    <property type="entry name" value="PGBD-like"/>
    <property type="match status" value="1"/>
</dbReference>
<dbReference type="GO" id="GO:0009254">
    <property type="term" value="P:peptidoglycan turnover"/>
    <property type="evidence" value="ECO:0007669"/>
    <property type="project" value="TreeGrafter"/>
</dbReference>
<dbReference type="Pfam" id="PF01510">
    <property type="entry name" value="Amidase_2"/>
    <property type="match status" value="1"/>
</dbReference>
<dbReference type="SUPFAM" id="SSF55846">
    <property type="entry name" value="N-acetylmuramoyl-L-alanine amidase-like"/>
    <property type="match status" value="1"/>
</dbReference>
<comment type="caution">
    <text evidence="7">The sequence shown here is derived from an EMBL/GenBank/DDBJ whole genome shotgun (WGS) entry which is preliminary data.</text>
</comment>
<proteinExistence type="inferred from homology"/>
<dbReference type="AlphaFoldDB" id="A0A327K9Q2"/>
<organism evidence="7 8">
    <name type="scientific">Rhodoplanes elegans</name>
    <dbReference type="NCBI Taxonomy" id="29408"/>
    <lineage>
        <taxon>Bacteria</taxon>
        <taxon>Pseudomonadati</taxon>
        <taxon>Pseudomonadota</taxon>
        <taxon>Alphaproteobacteria</taxon>
        <taxon>Hyphomicrobiales</taxon>
        <taxon>Nitrobacteraceae</taxon>
        <taxon>Rhodoplanes</taxon>
    </lineage>
</organism>
<dbReference type="InterPro" id="IPR036366">
    <property type="entry name" value="PGBDSf"/>
</dbReference>
<dbReference type="GO" id="GO:0008745">
    <property type="term" value="F:N-acetylmuramoyl-L-alanine amidase activity"/>
    <property type="evidence" value="ECO:0007669"/>
    <property type="project" value="UniProtKB-EC"/>
</dbReference>
<keyword evidence="5" id="KW-0961">Cell wall biogenesis/degradation</keyword>
<evidence type="ECO:0000256" key="2">
    <source>
        <dbReference type="ARBA" id="ARBA00007553"/>
    </source>
</evidence>
<dbReference type="InterPro" id="IPR036505">
    <property type="entry name" value="Amidase/PGRP_sf"/>
</dbReference>
<dbReference type="EMBL" id="NPEU01000274">
    <property type="protein sequence ID" value="RAI35157.1"/>
    <property type="molecule type" value="Genomic_DNA"/>
</dbReference>
<dbReference type="Pfam" id="PF01471">
    <property type="entry name" value="PG_binding_1"/>
    <property type="match status" value="1"/>
</dbReference>
<sequence>MLRPDSPLVAEIFASPNHEPRAGRGGTAGPDLLLLHYTGMESTSEAIARLCDPDAKVSCHYLVREDGAVVQMVAEARRAWHAGVSRWADDSDVNSRSIGIEVANPGHDFGLPPFPAVQIEAVVALCRDILARHAILPARVLAHSDVAPARKQDPGEAFPWETLARGGVGLWVPPAPLDTPGQTLGPSDTGGEVAALQAALATYGYGVPESGRYDEATRLVVAAFQRHFRPTLVDGIADPSTRETFAAIEAKSDSLFGGGLA</sequence>
<dbReference type="InterPro" id="IPR036365">
    <property type="entry name" value="PGBD-like_sf"/>
</dbReference>
<evidence type="ECO:0000256" key="1">
    <source>
        <dbReference type="ARBA" id="ARBA00001561"/>
    </source>
</evidence>
<name>A0A327K9Q2_9BRAD</name>
<comment type="catalytic activity">
    <reaction evidence="1">
        <text>Hydrolyzes the link between N-acetylmuramoyl residues and L-amino acid residues in certain cell-wall glycopeptides.</text>
        <dbReference type="EC" id="3.5.1.28"/>
    </reaction>
</comment>
<dbReference type="Gene3D" id="3.40.80.10">
    <property type="entry name" value="Peptidoglycan recognition protein-like"/>
    <property type="match status" value="1"/>
</dbReference>
<dbReference type="InterPro" id="IPR002477">
    <property type="entry name" value="Peptidoglycan-bd-like"/>
</dbReference>
<dbReference type="OrthoDB" id="9794842at2"/>
<gene>
    <name evidence="7" type="ORF">CH338_19740</name>
</gene>
<dbReference type="InterPro" id="IPR002502">
    <property type="entry name" value="Amidase_domain"/>
</dbReference>
<feature type="domain" description="N-acetylmuramoyl-L-alanine amidase" evidence="6">
    <location>
        <begin position="20"/>
        <end position="155"/>
    </location>
</feature>
<evidence type="ECO:0000259" key="6">
    <source>
        <dbReference type="SMART" id="SM00644"/>
    </source>
</evidence>
<dbReference type="PANTHER" id="PTHR30417:SF1">
    <property type="entry name" value="N-ACETYLMURAMOYL-L-ALANINE AMIDASE AMID"/>
    <property type="match status" value="1"/>
</dbReference>
<dbReference type="GO" id="GO:0071555">
    <property type="term" value="P:cell wall organization"/>
    <property type="evidence" value="ECO:0007669"/>
    <property type="project" value="UniProtKB-KW"/>
</dbReference>
<dbReference type="Gene3D" id="1.10.101.10">
    <property type="entry name" value="PGBD-like superfamily/PGBD"/>
    <property type="match status" value="1"/>
</dbReference>
<dbReference type="CDD" id="cd06583">
    <property type="entry name" value="PGRP"/>
    <property type="match status" value="1"/>
</dbReference>
<dbReference type="InterPro" id="IPR051206">
    <property type="entry name" value="NAMLAA_amidase_2"/>
</dbReference>
<evidence type="ECO:0000256" key="3">
    <source>
        <dbReference type="ARBA" id="ARBA00011901"/>
    </source>
</evidence>
<dbReference type="GO" id="GO:0009253">
    <property type="term" value="P:peptidoglycan catabolic process"/>
    <property type="evidence" value="ECO:0007669"/>
    <property type="project" value="InterPro"/>
</dbReference>
<protein>
    <recommendedName>
        <fullName evidence="3">N-acetylmuramoyl-L-alanine amidase</fullName>
        <ecNumber evidence="3">3.5.1.28</ecNumber>
    </recommendedName>
</protein>
<evidence type="ECO:0000256" key="5">
    <source>
        <dbReference type="ARBA" id="ARBA00023316"/>
    </source>
</evidence>
<comment type="similarity">
    <text evidence="2">Belongs to the N-acetylmuramoyl-L-alanine amidase 2 family.</text>
</comment>
<keyword evidence="8" id="KW-1185">Reference proteome</keyword>
<dbReference type="SMART" id="SM00644">
    <property type="entry name" value="Ami_2"/>
    <property type="match status" value="1"/>
</dbReference>
<accession>A0A327K9Q2</accession>
<dbReference type="GO" id="GO:0019867">
    <property type="term" value="C:outer membrane"/>
    <property type="evidence" value="ECO:0007669"/>
    <property type="project" value="TreeGrafter"/>
</dbReference>
<evidence type="ECO:0000313" key="8">
    <source>
        <dbReference type="Proteomes" id="UP000248863"/>
    </source>
</evidence>
<dbReference type="EC" id="3.5.1.28" evidence="3"/>
<evidence type="ECO:0000313" key="7">
    <source>
        <dbReference type="EMBL" id="RAI35157.1"/>
    </source>
</evidence>